<dbReference type="InterPro" id="IPR038619">
    <property type="entry name" value="MraZ_sf"/>
</dbReference>
<dbReference type="EMBL" id="DXCL01000026">
    <property type="protein sequence ID" value="HIZ03563.1"/>
    <property type="molecule type" value="Genomic_DNA"/>
</dbReference>
<dbReference type="HAMAP" id="MF_01008">
    <property type="entry name" value="MraZ"/>
    <property type="match status" value="1"/>
</dbReference>
<dbReference type="CDD" id="cd16320">
    <property type="entry name" value="MraZ_N"/>
    <property type="match status" value="1"/>
</dbReference>
<keyword evidence="2 7" id="KW-0963">Cytoplasm</keyword>
<dbReference type="InterPro" id="IPR035644">
    <property type="entry name" value="MraZ_C"/>
</dbReference>
<dbReference type="PANTHER" id="PTHR34701:SF1">
    <property type="entry name" value="TRANSCRIPTIONAL REGULATOR MRAZ"/>
    <property type="match status" value="1"/>
</dbReference>
<keyword evidence="6 7" id="KW-0804">Transcription</keyword>
<keyword evidence="3" id="KW-0677">Repeat</keyword>
<dbReference type="GO" id="GO:2000143">
    <property type="term" value="P:negative regulation of DNA-templated transcription initiation"/>
    <property type="evidence" value="ECO:0007669"/>
    <property type="project" value="TreeGrafter"/>
</dbReference>
<dbReference type="InterPro" id="IPR020603">
    <property type="entry name" value="MraZ_dom"/>
</dbReference>
<evidence type="ECO:0000256" key="7">
    <source>
        <dbReference type="HAMAP-Rule" id="MF_01008"/>
    </source>
</evidence>
<sequence>MDTSQRDEGAMYSFNGRFNNRLDDKNRIRIPAKYKAELEAGYKLAFGPDKTIYVLPYEEYKKILDSFGSVSIFDTETQDAIAEFTGMVFDVTEDNQGRIVIPQELKEHAEIDKEIVIVGAATYLRIESAENFAKRNSGKNINNVFAKLKNLGAGRAE</sequence>
<evidence type="ECO:0000256" key="5">
    <source>
        <dbReference type="ARBA" id="ARBA00023125"/>
    </source>
</evidence>
<dbReference type="InterPro" id="IPR035642">
    <property type="entry name" value="MraZ_N"/>
</dbReference>
<reference evidence="9" key="1">
    <citation type="journal article" date="2021" name="PeerJ">
        <title>Extensive microbial diversity within the chicken gut microbiome revealed by metagenomics and culture.</title>
        <authorList>
            <person name="Gilroy R."/>
            <person name="Ravi A."/>
            <person name="Getino M."/>
            <person name="Pursley I."/>
            <person name="Horton D.L."/>
            <person name="Alikhan N.F."/>
            <person name="Baker D."/>
            <person name="Gharbi K."/>
            <person name="Hall N."/>
            <person name="Watson M."/>
            <person name="Adriaenssens E.M."/>
            <person name="Foster-Nyarko E."/>
            <person name="Jarju S."/>
            <person name="Secka A."/>
            <person name="Antonio M."/>
            <person name="Oren A."/>
            <person name="Chaudhuri R.R."/>
            <person name="La Ragione R."/>
            <person name="Hildebrand F."/>
            <person name="Pallen M.J."/>
        </authorList>
    </citation>
    <scope>NUCLEOTIDE SEQUENCE</scope>
    <source>
        <strain evidence="9">CHK187-5294</strain>
    </source>
</reference>
<comment type="subunit">
    <text evidence="7">Forms oligomers.</text>
</comment>
<dbReference type="Pfam" id="PF02381">
    <property type="entry name" value="MraZ"/>
    <property type="match status" value="1"/>
</dbReference>
<dbReference type="GO" id="GO:0005737">
    <property type="term" value="C:cytoplasm"/>
    <property type="evidence" value="ECO:0007669"/>
    <property type="project" value="UniProtKB-UniRule"/>
</dbReference>
<evidence type="ECO:0000256" key="2">
    <source>
        <dbReference type="ARBA" id="ARBA00022490"/>
    </source>
</evidence>
<evidence type="ECO:0000256" key="1">
    <source>
        <dbReference type="ARBA" id="ARBA00013860"/>
    </source>
</evidence>
<gene>
    <name evidence="7" type="primary">mraZ</name>
    <name evidence="9" type="ORF">H9727_04685</name>
</gene>
<dbReference type="InterPro" id="IPR037914">
    <property type="entry name" value="SpoVT-AbrB_sf"/>
</dbReference>
<accession>A0A9D2CZ82</accession>
<evidence type="ECO:0000256" key="4">
    <source>
        <dbReference type="ARBA" id="ARBA00023015"/>
    </source>
</evidence>
<feature type="domain" description="SpoVT-AbrB" evidence="8">
    <location>
        <begin position="17"/>
        <end position="59"/>
    </location>
</feature>
<dbReference type="CDD" id="cd16321">
    <property type="entry name" value="MraZ_C"/>
    <property type="match status" value="1"/>
</dbReference>
<reference evidence="9" key="2">
    <citation type="submission" date="2021-04" db="EMBL/GenBank/DDBJ databases">
        <authorList>
            <person name="Gilroy R."/>
        </authorList>
    </citation>
    <scope>NUCLEOTIDE SEQUENCE</scope>
    <source>
        <strain evidence="9">CHK187-5294</strain>
    </source>
</reference>
<keyword evidence="4 7" id="KW-0805">Transcription regulation</keyword>
<dbReference type="InterPro" id="IPR007159">
    <property type="entry name" value="SpoVT-AbrB_dom"/>
</dbReference>
<dbReference type="GO" id="GO:0003700">
    <property type="term" value="F:DNA-binding transcription factor activity"/>
    <property type="evidence" value="ECO:0007669"/>
    <property type="project" value="UniProtKB-UniRule"/>
</dbReference>
<dbReference type="GO" id="GO:0000976">
    <property type="term" value="F:transcription cis-regulatory region binding"/>
    <property type="evidence" value="ECO:0007669"/>
    <property type="project" value="TreeGrafter"/>
</dbReference>
<evidence type="ECO:0000256" key="6">
    <source>
        <dbReference type="ARBA" id="ARBA00023163"/>
    </source>
</evidence>
<protein>
    <recommendedName>
        <fullName evidence="1 7">Transcriptional regulator MraZ</fullName>
    </recommendedName>
</protein>
<name>A0A9D2CZ82_9FIRM</name>
<comment type="subcellular location">
    <subcellularLocation>
        <location evidence="7">Cytoplasm</location>
        <location evidence="7">Nucleoid</location>
    </subcellularLocation>
</comment>
<feature type="domain" description="SpoVT-AbrB" evidence="8">
    <location>
        <begin position="88"/>
        <end position="131"/>
    </location>
</feature>
<dbReference type="SUPFAM" id="SSF89447">
    <property type="entry name" value="AbrB/MazE/MraZ-like"/>
    <property type="match status" value="1"/>
</dbReference>
<keyword evidence="5 7" id="KW-0238">DNA-binding</keyword>
<dbReference type="PANTHER" id="PTHR34701">
    <property type="entry name" value="TRANSCRIPTIONAL REGULATOR MRAZ"/>
    <property type="match status" value="1"/>
</dbReference>
<dbReference type="GO" id="GO:0009295">
    <property type="term" value="C:nucleoid"/>
    <property type="evidence" value="ECO:0007669"/>
    <property type="project" value="UniProtKB-SubCell"/>
</dbReference>
<comment type="caution">
    <text evidence="9">The sequence shown here is derived from an EMBL/GenBank/DDBJ whole genome shotgun (WGS) entry which is preliminary data.</text>
</comment>
<dbReference type="Gene3D" id="3.40.1550.20">
    <property type="entry name" value="Transcriptional regulator MraZ domain"/>
    <property type="match status" value="1"/>
</dbReference>
<evidence type="ECO:0000259" key="8">
    <source>
        <dbReference type="PROSITE" id="PS51740"/>
    </source>
</evidence>
<evidence type="ECO:0000256" key="3">
    <source>
        <dbReference type="ARBA" id="ARBA00022737"/>
    </source>
</evidence>
<dbReference type="Proteomes" id="UP000824132">
    <property type="component" value="Unassembled WGS sequence"/>
</dbReference>
<dbReference type="AlphaFoldDB" id="A0A9D2CZ82"/>
<comment type="similarity">
    <text evidence="7">Belongs to the MraZ family.</text>
</comment>
<proteinExistence type="inferred from homology"/>
<dbReference type="PROSITE" id="PS51740">
    <property type="entry name" value="SPOVT_ABRB"/>
    <property type="match status" value="2"/>
</dbReference>
<dbReference type="InterPro" id="IPR003444">
    <property type="entry name" value="MraZ"/>
</dbReference>
<evidence type="ECO:0000313" key="9">
    <source>
        <dbReference type="EMBL" id="HIZ03563.1"/>
    </source>
</evidence>
<evidence type="ECO:0000313" key="10">
    <source>
        <dbReference type="Proteomes" id="UP000824132"/>
    </source>
</evidence>
<organism evidence="9 10">
    <name type="scientific">Candidatus Borkfalkia avistercoris</name>
    <dbReference type="NCBI Taxonomy" id="2838504"/>
    <lineage>
        <taxon>Bacteria</taxon>
        <taxon>Bacillati</taxon>
        <taxon>Bacillota</taxon>
        <taxon>Clostridia</taxon>
        <taxon>Christensenellales</taxon>
        <taxon>Christensenellaceae</taxon>
        <taxon>Candidatus Borkfalkia</taxon>
    </lineage>
</organism>